<dbReference type="InterPro" id="IPR029060">
    <property type="entry name" value="PIN-like_dom_sf"/>
</dbReference>
<name>A0A197JLA0_9FUNG</name>
<evidence type="ECO:0000313" key="2">
    <source>
        <dbReference type="EMBL" id="OAQ25925.1"/>
    </source>
</evidence>
<feature type="compositionally biased region" description="Low complexity" evidence="1">
    <location>
        <begin position="396"/>
        <end position="439"/>
    </location>
</feature>
<dbReference type="Gene3D" id="3.40.50.1010">
    <property type="entry name" value="5'-nuclease"/>
    <property type="match status" value="1"/>
</dbReference>
<organism evidence="2 3">
    <name type="scientific">Linnemannia elongata AG-77</name>
    <dbReference type="NCBI Taxonomy" id="1314771"/>
    <lineage>
        <taxon>Eukaryota</taxon>
        <taxon>Fungi</taxon>
        <taxon>Fungi incertae sedis</taxon>
        <taxon>Mucoromycota</taxon>
        <taxon>Mortierellomycotina</taxon>
        <taxon>Mortierellomycetes</taxon>
        <taxon>Mortierellales</taxon>
        <taxon>Mortierellaceae</taxon>
        <taxon>Linnemannia</taxon>
    </lineage>
</organism>
<keyword evidence="3" id="KW-1185">Reference proteome</keyword>
<feature type="region of interest" description="Disordered" evidence="1">
    <location>
        <begin position="396"/>
        <end position="455"/>
    </location>
</feature>
<accession>A0A197JLA0</accession>
<evidence type="ECO:0000313" key="3">
    <source>
        <dbReference type="Proteomes" id="UP000078512"/>
    </source>
</evidence>
<proteinExistence type="predicted"/>
<dbReference type="Proteomes" id="UP000078512">
    <property type="component" value="Unassembled WGS sequence"/>
</dbReference>
<protein>
    <submittedName>
        <fullName evidence="2">Uncharacterized protein</fullName>
    </submittedName>
</protein>
<dbReference type="AlphaFoldDB" id="A0A197JLA0"/>
<dbReference type="EMBL" id="KV442072">
    <property type="protein sequence ID" value="OAQ25925.1"/>
    <property type="molecule type" value="Genomic_DNA"/>
</dbReference>
<gene>
    <name evidence="2" type="ORF">K457DRAFT_157849</name>
</gene>
<feature type="compositionally biased region" description="Polar residues" evidence="1">
    <location>
        <begin position="446"/>
        <end position="455"/>
    </location>
</feature>
<evidence type="ECO:0000256" key="1">
    <source>
        <dbReference type="SAM" id="MobiDB-lite"/>
    </source>
</evidence>
<dbReference type="SUPFAM" id="SSF88723">
    <property type="entry name" value="PIN domain-like"/>
    <property type="match status" value="1"/>
</dbReference>
<sequence length="539" mass="59217">MTRIQEKQPHSDQLQEEISPRYLSIYLDGSPPDQKAKAHSERAINRHKTIKEIDVLLEKVKKNSEAGKWTAKTVVKSITKKLASIFRMSPDFTRTFLDGLRSVFSDVVICEGEADTHIAQSITKNPHATIAGVDFVRVAVSSDSDLLGYRSVSFLLRKLSGSAGSGFRLIRKDDLLPAFKFETVDQLEALAIVSDNDYHKNIFQYGWFVGMDGVALERPKDSIPIEWFMRMNQASGAFKDYPRSSWTATFCLFSEEDLVHILYPIETIRPILQSLLGGKGTQVDLVDKVLNQKGILIQKLLYPVGKGCSRRSRPSGYHHKLSLQSDPSDTKLKLRPVIRTNGLVFHLLAYDTTDKRKRAAKEKGSTTATGNSGLYDADDDDIDFLLDPAFLQDDTLSSTSEPLQSTTTSPSSSLLTSTAGSSSTLSRLTSTPGPSSSSSHLMATAGPSSSSSRLTATAGSESFDIGLQSVTILDFVSVGGKARRRSLVLGEIRNRVAAVEELGVHLAISLDPSWEQRFVEESLTGTLVKPIEDLPKSVE</sequence>
<dbReference type="OrthoDB" id="2447348at2759"/>
<reference evidence="2 3" key="1">
    <citation type="submission" date="2016-05" db="EMBL/GenBank/DDBJ databases">
        <title>Genome sequencing reveals origins of a unique bacterial endosymbiosis in the earliest lineages of terrestrial Fungi.</title>
        <authorList>
            <consortium name="DOE Joint Genome Institute"/>
            <person name="Uehling J."/>
            <person name="Gryganskyi A."/>
            <person name="Hameed K."/>
            <person name="Tschaplinski T."/>
            <person name="Misztal P."/>
            <person name="Wu S."/>
            <person name="Desiro A."/>
            <person name="Vande Pol N."/>
            <person name="Du Z.-Y."/>
            <person name="Zienkiewicz A."/>
            <person name="Zienkiewicz K."/>
            <person name="Morin E."/>
            <person name="Tisserant E."/>
            <person name="Splivallo R."/>
            <person name="Hainaut M."/>
            <person name="Henrissat B."/>
            <person name="Ohm R."/>
            <person name="Kuo A."/>
            <person name="Yan J."/>
            <person name="Lipzen A."/>
            <person name="Nolan M."/>
            <person name="Labutti K."/>
            <person name="Barry K."/>
            <person name="Goldstein A."/>
            <person name="Labbe J."/>
            <person name="Schadt C."/>
            <person name="Tuskan G."/>
            <person name="Grigoriev I."/>
            <person name="Martin F."/>
            <person name="Vilgalys R."/>
            <person name="Bonito G."/>
        </authorList>
    </citation>
    <scope>NUCLEOTIDE SEQUENCE [LARGE SCALE GENOMIC DNA]</scope>
    <source>
        <strain evidence="2 3">AG-77</strain>
    </source>
</reference>